<keyword evidence="1" id="KW-0732">Signal</keyword>
<organism evidence="2 3">
    <name type="scientific">Strongyloides papillosus</name>
    <name type="common">Intestinal threadworm</name>
    <dbReference type="NCBI Taxonomy" id="174720"/>
    <lineage>
        <taxon>Eukaryota</taxon>
        <taxon>Metazoa</taxon>
        <taxon>Ecdysozoa</taxon>
        <taxon>Nematoda</taxon>
        <taxon>Chromadorea</taxon>
        <taxon>Rhabditida</taxon>
        <taxon>Tylenchina</taxon>
        <taxon>Panagrolaimomorpha</taxon>
        <taxon>Strongyloidoidea</taxon>
        <taxon>Strongyloididae</taxon>
        <taxon>Strongyloides</taxon>
    </lineage>
</organism>
<keyword evidence="2" id="KW-1185">Reference proteome</keyword>
<feature type="chain" id="PRO_5005895363" evidence="1">
    <location>
        <begin position="19"/>
        <end position="178"/>
    </location>
</feature>
<reference evidence="3" key="1">
    <citation type="submission" date="2017-02" db="UniProtKB">
        <authorList>
            <consortium name="WormBaseParasite"/>
        </authorList>
    </citation>
    <scope>IDENTIFICATION</scope>
</reference>
<evidence type="ECO:0000313" key="2">
    <source>
        <dbReference type="Proteomes" id="UP000046392"/>
    </source>
</evidence>
<feature type="signal peptide" evidence="1">
    <location>
        <begin position="1"/>
        <end position="18"/>
    </location>
</feature>
<proteinExistence type="predicted"/>
<sequence>MKILIFLFILQLLGLSQEKKDDKVPYTLIGKLDCRKKDLFAAKVNLLHDSGSYSGTAHSSRTVLVNQSFYFDIEKKSFKHAMLEIYDRCGVKCDNCEIKTKLRVHGNEVDLNSNKMHKLLNVFSYEDLHLGSGKDAAKSSLYCVDEENVVTIGSLSKYLLNEGTDEATLNLDDMECRV</sequence>
<protein>
    <submittedName>
        <fullName evidence="3">OstA-like_N domain-containing protein</fullName>
    </submittedName>
</protein>
<evidence type="ECO:0000256" key="1">
    <source>
        <dbReference type="SAM" id="SignalP"/>
    </source>
</evidence>
<evidence type="ECO:0000313" key="3">
    <source>
        <dbReference type="WBParaSite" id="SPAL_0001128300.1"/>
    </source>
</evidence>
<dbReference type="AlphaFoldDB" id="A0A0N5BZU3"/>
<accession>A0A0N5BZU3</accession>
<dbReference type="Proteomes" id="UP000046392">
    <property type="component" value="Unplaced"/>
</dbReference>
<dbReference type="WBParaSite" id="SPAL_0001128300.1">
    <property type="protein sequence ID" value="SPAL_0001128300.1"/>
    <property type="gene ID" value="SPAL_0001128300"/>
</dbReference>
<name>A0A0N5BZU3_STREA</name>